<dbReference type="InterPro" id="IPR003959">
    <property type="entry name" value="ATPase_AAA_core"/>
</dbReference>
<dbReference type="SUPFAM" id="SSF52540">
    <property type="entry name" value="P-loop containing nucleoside triphosphate hydrolases"/>
    <property type="match status" value="1"/>
</dbReference>
<dbReference type="PATRIC" id="fig|999431.4.peg.107"/>
<dbReference type="GO" id="GO:0016887">
    <property type="term" value="F:ATP hydrolysis activity"/>
    <property type="evidence" value="ECO:0007669"/>
    <property type="project" value="InterPro"/>
</dbReference>
<dbReference type="HOGENOM" id="CLU_1124140_0_0_12"/>
<sequence>MTKKIMTGEIFSKKIMSKMLEKRIIYCPSHGNVEVDVFKGEADDKAVCPYCEKINEARHTAAIEKMRKLEAMGLYEEHYEAALDNFFPPTQKAKAHLEAIKGFAKKPGRKCLVFYGNSGTGKSKLLSALVKELGGKYTTYEWLNLRIKSSYSPRAEYSEEKIFKELCAIPFLAIDEIEKGPDKDRIEHLSFIIRERYERHKPLALAGNFTWNWLKETFDGSIINRWQCAGQSFEFDWDSYRSNLRGE</sequence>
<evidence type="ECO:0000259" key="1">
    <source>
        <dbReference type="Pfam" id="PF00004"/>
    </source>
</evidence>
<reference evidence="2" key="1">
    <citation type="submission" date="2012-01" db="EMBL/GenBank/DDBJ databases">
        <title>The Genome Sequence of Treponema denticola H1-T.</title>
        <authorList>
            <consortium name="The Broad Institute Genome Sequencing Platform"/>
            <person name="Earl A."/>
            <person name="Ward D."/>
            <person name="Feldgarden M."/>
            <person name="Gevers D."/>
            <person name="Blanton J.M."/>
            <person name="Fenno C.J."/>
            <person name="Baranova O.V."/>
            <person name="Mathney J."/>
            <person name="Dewhirst F.E."/>
            <person name="Izard J."/>
            <person name="Young S.K."/>
            <person name="Zeng Q."/>
            <person name="Gargeya S."/>
            <person name="Fitzgerald M."/>
            <person name="Haas B."/>
            <person name="Abouelleil A."/>
            <person name="Alvarado L."/>
            <person name="Arachchi H.M."/>
            <person name="Berlin A."/>
            <person name="Chapman S.B."/>
            <person name="Gearin G."/>
            <person name="Goldberg J."/>
            <person name="Griggs A."/>
            <person name="Gujja S."/>
            <person name="Hansen M."/>
            <person name="Heiman D."/>
            <person name="Howarth C."/>
            <person name="Larimer J."/>
            <person name="Lui A."/>
            <person name="MacDonald P.J.P."/>
            <person name="McCowen C."/>
            <person name="Montmayeur A."/>
            <person name="Murphy C."/>
            <person name="Neiman D."/>
            <person name="Pearson M."/>
            <person name="Priest M."/>
            <person name="Roberts A."/>
            <person name="Saif S."/>
            <person name="Shea T."/>
            <person name="Sisk P."/>
            <person name="Stolte C."/>
            <person name="Sykes S."/>
            <person name="Wortman J."/>
            <person name="Nusbaum C."/>
            <person name="Birren B."/>
        </authorList>
    </citation>
    <scope>NUCLEOTIDE SEQUENCE [LARGE SCALE GENOMIC DNA]</scope>
    <source>
        <strain evidence="2">H1-T</strain>
    </source>
</reference>
<dbReference type="PANTHER" id="PTHR30050:SF4">
    <property type="entry name" value="ATP-BINDING PROTEIN RV3427C IN INSERTION SEQUENCE-RELATED"/>
    <property type="match status" value="1"/>
</dbReference>
<dbReference type="PANTHER" id="PTHR30050">
    <property type="entry name" value="CHROMOSOMAL REPLICATION INITIATOR PROTEIN DNAA"/>
    <property type="match status" value="1"/>
</dbReference>
<dbReference type="Pfam" id="PF00004">
    <property type="entry name" value="AAA"/>
    <property type="match status" value="1"/>
</dbReference>
<comment type="caution">
    <text evidence="2">The sequence shown here is derived from an EMBL/GenBank/DDBJ whole genome shotgun (WGS) entry which is preliminary data.</text>
</comment>
<dbReference type="AlphaFoldDB" id="M2BZB0"/>
<dbReference type="CDD" id="cd00009">
    <property type="entry name" value="AAA"/>
    <property type="match status" value="1"/>
</dbReference>
<dbReference type="InterPro" id="IPR027417">
    <property type="entry name" value="P-loop_NTPase"/>
</dbReference>
<accession>M2BZB0</accession>
<dbReference type="Gene3D" id="3.40.50.300">
    <property type="entry name" value="P-loop containing nucleotide triphosphate hydrolases"/>
    <property type="match status" value="1"/>
</dbReference>
<feature type="domain" description="ATPase AAA-type core" evidence="1">
    <location>
        <begin position="113"/>
        <end position="180"/>
    </location>
</feature>
<dbReference type="GO" id="GO:0006260">
    <property type="term" value="P:DNA replication"/>
    <property type="evidence" value="ECO:0007669"/>
    <property type="project" value="TreeGrafter"/>
</dbReference>
<gene>
    <name evidence="2" type="ORF">HMPREF9725_00104</name>
</gene>
<dbReference type="EMBL" id="AGDW01000001">
    <property type="protein sequence ID" value="EMB34565.1"/>
    <property type="molecule type" value="Genomic_DNA"/>
</dbReference>
<dbReference type="GO" id="GO:0005524">
    <property type="term" value="F:ATP binding"/>
    <property type="evidence" value="ECO:0007669"/>
    <property type="project" value="InterPro"/>
</dbReference>
<dbReference type="RefSeq" id="WP_002686799.1">
    <property type="nucleotide sequence ID" value="NZ_CM001794.1"/>
</dbReference>
<evidence type="ECO:0000313" key="2">
    <source>
        <dbReference type="EMBL" id="EMB34565.1"/>
    </source>
</evidence>
<organism evidence="2">
    <name type="scientific">Treponema denticola H1-T</name>
    <dbReference type="NCBI Taxonomy" id="999431"/>
    <lineage>
        <taxon>Bacteria</taxon>
        <taxon>Pseudomonadati</taxon>
        <taxon>Spirochaetota</taxon>
        <taxon>Spirochaetia</taxon>
        <taxon>Spirochaetales</taxon>
        <taxon>Treponemataceae</taxon>
        <taxon>Treponema</taxon>
    </lineage>
</organism>
<protein>
    <recommendedName>
        <fullName evidence="1">ATPase AAA-type core domain-containing protein</fullName>
    </recommendedName>
</protein>
<dbReference type="Proteomes" id="UP000011708">
    <property type="component" value="Chromosome"/>
</dbReference>
<proteinExistence type="predicted"/>
<name>M2BZB0_TREDN</name>